<feature type="domain" description="PiggyBac transposable element-derived protein" evidence="1">
    <location>
        <begin position="46"/>
        <end position="201"/>
    </location>
</feature>
<proteinExistence type="predicted"/>
<evidence type="ECO:0000313" key="3">
    <source>
        <dbReference type="Proteomes" id="UP001159363"/>
    </source>
</evidence>
<dbReference type="InterPro" id="IPR029526">
    <property type="entry name" value="PGBD"/>
</dbReference>
<dbReference type="Pfam" id="PF13843">
    <property type="entry name" value="DDE_Tnp_1_7"/>
    <property type="match status" value="1"/>
</dbReference>
<dbReference type="PANTHER" id="PTHR47272:SF2">
    <property type="entry name" value="PIGGYBAC TRANSPOSABLE ELEMENT-DERIVED PROTEIN 3-LIKE"/>
    <property type="match status" value="1"/>
</dbReference>
<name>A0ABQ9HRG1_9NEOP</name>
<comment type="caution">
    <text evidence="2">The sequence shown here is derived from an EMBL/GenBank/DDBJ whole genome shotgun (WGS) entry which is preliminary data.</text>
</comment>
<organism evidence="2 3">
    <name type="scientific">Dryococelus australis</name>
    <dbReference type="NCBI Taxonomy" id="614101"/>
    <lineage>
        <taxon>Eukaryota</taxon>
        <taxon>Metazoa</taxon>
        <taxon>Ecdysozoa</taxon>
        <taxon>Arthropoda</taxon>
        <taxon>Hexapoda</taxon>
        <taxon>Insecta</taxon>
        <taxon>Pterygota</taxon>
        <taxon>Neoptera</taxon>
        <taxon>Polyneoptera</taxon>
        <taxon>Phasmatodea</taxon>
        <taxon>Verophasmatodea</taxon>
        <taxon>Anareolatae</taxon>
        <taxon>Phasmatidae</taxon>
        <taxon>Eurycanthinae</taxon>
        <taxon>Dryococelus</taxon>
    </lineage>
</organism>
<dbReference type="PANTHER" id="PTHR47272">
    <property type="entry name" value="DDE_TNP_1_7 DOMAIN-CONTAINING PROTEIN"/>
    <property type="match status" value="1"/>
</dbReference>
<evidence type="ECO:0000259" key="1">
    <source>
        <dbReference type="Pfam" id="PF13843"/>
    </source>
</evidence>
<dbReference type="Proteomes" id="UP001159363">
    <property type="component" value="Chromosome X"/>
</dbReference>
<accession>A0ABQ9HRG1</accession>
<evidence type="ECO:0000313" key="2">
    <source>
        <dbReference type="EMBL" id="KAJ8886980.1"/>
    </source>
</evidence>
<gene>
    <name evidence="2" type="ORF">PR048_013194</name>
</gene>
<protein>
    <recommendedName>
        <fullName evidence="1">PiggyBac transposable element-derived protein domain-containing protein</fullName>
    </recommendedName>
</protein>
<sequence>MSVQKLKTFLGIIMMTYIKYPFTRMYWSSVPGLRMDTIANSMSDKNMNHKLFMDNLFTTLHLLQNLQSFDIFVVGTLQTNRIPKEIRKKLPDSKLLSHGMSAVVTSSDNITIVRWIDNNPVHTISTYAGSFPENEVKRWDRFKTERIEIPRLFSIEQYNMLMGGVDLMDRMIAHYPHGFKNKRWYQRLFFHLVNMALVNSWYLFKLKNQDHKMPLLTFKASVATALINLGTSRKRMTICK</sequence>
<dbReference type="EMBL" id="JARBHB010000004">
    <property type="protein sequence ID" value="KAJ8886980.1"/>
    <property type="molecule type" value="Genomic_DNA"/>
</dbReference>
<reference evidence="2 3" key="1">
    <citation type="submission" date="2023-02" db="EMBL/GenBank/DDBJ databases">
        <title>LHISI_Scaffold_Assembly.</title>
        <authorList>
            <person name="Stuart O.P."/>
            <person name="Cleave R."/>
            <person name="Magrath M.J.L."/>
            <person name="Mikheyev A.S."/>
        </authorList>
    </citation>
    <scope>NUCLEOTIDE SEQUENCE [LARGE SCALE GENOMIC DNA]</scope>
    <source>
        <strain evidence="2">Daus_M_001</strain>
        <tissue evidence="2">Leg muscle</tissue>
    </source>
</reference>
<keyword evidence="3" id="KW-1185">Reference proteome</keyword>